<dbReference type="GO" id="GO:0043023">
    <property type="term" value="F:ribosomal large subunit binding"/>
    <property type="evidence" value="ECO:0007669"/>
    <property type="project" value="UniProtKB-UniRule"/>
</dbReference>
<comment type="subunit">
    <text evidence="5">Associates with stalled 50S ribosomal subunits. Binds to RqcP.</text>
</comment>
<dbReference type="STRING" id="1121298.SAMN05444401_3385"/>
<comment type="similarity">
    <text evidence="5">Belongs to the NEMF family.</text>
</comment>
<dbReference type="Pfam" id="PF05670">
    <property type="entry name" value="NFACT-R_1"/>
    <property type="match status" value="1"/>
</dbReference>
<dbReference type="Gene3D" id="3.40.970.40">
    <property type="entry name" value="fibrinogen binding protein from staphylococcus aureus domain like"/>
    <property type="match status" value="1"/>
</dbReference>
<dbReference type="Gene3D" id="1.10.8.50">
    <property type="match status" value="1"/>
</dbReference>
<proteinExistence type="inferred from homology"/>
<dbReference type="FunFam" id="2.30.310.10:FF:000004">
    <property type="entry name" value="Fibronectin-binding protein A"/>
    <property type="match status" value="1"/>
</dbReference>
<dbReference type="GO" id="GO:1990112">
    <property type="term" value="C:RQC complex"/>
    <property type="evidence" value="ECO:0007669"/>
    <property type="project" value="TreeGrafter"/>
</dbReference>
<keyword evidence="2 5" id="KW-0699">rRNA-binding</keyword>
<dbReference type="Gene3D" id="2.30.310.10">
    <property type="entry name" value="ibrinogen binding protein from staphylococcus aureus domain"/>
    <property type="match status" value="1"/>
</dbReference>
<dbReference type="PANTHER" id="PTHR15239">
    <property type="entry name" value="NUCLEAR EXPORT MEDIATOR FACTOR NEMF"/>
    <property type="match status" value="1"/>
</dbReference>
<dbReference type="Proteomes" id="UP000184080">
    <property type="component" value="Unassembled WGS sequence"/>
</dbReference>
<dbReference type="AlphaFoldDB" id="A0A1M6KJ75"/>
<name>A0A1M6KJ75_9CLOT</name>
<comment type="function">
    <text evidence="5">Key component of the ribosome quality control system (RQC), a ribosome-associated complex that mediates the extraction of incompletely synthesized nascent chains from stalled ribosomes and their subsequent degradation. RqcH recruits Ala-charged tRNA, and with RqcP directs the elongation of stalled nascent chains on 50S ribosomal subunits, leading to non-templated C-terminal alanine extensions (Ala tail). The Ala tail promotes nascent chain degradation. May add between 1 and at least 8 Ala residues. Binds to stalled 50S ribosomal subunits.</text>
</comment>
<keyword evidence="1 5" id="KW-0820">tRNA-binding</keyword>
<keyword evidence="3 5" id="KW-0694">RNA-binding</keyword>
<dbReference type="RefSeq" id="WP_073009403.1">
    <property type="nucleotide sequence ID" value="NZ_FQZO01000006.1"/>
</dbReference>
<dbReference type="InterPro" id="IPR051608">
    <property type="entry name" value="RQC_Subunit_NEMF"/>
</dbReference>
<dbReference type="InterPro" id="IPR008532">
    <property type="entry name" value="NFACT_RNA-bd"/>
</dbReference>
<keyword evidence="4 5" id="KW-0648">Protein biosynthesis</keyword>
<gene>
    <name evidence="5" type="primary">rqcH</name>
    <name evidence="7" type="ORF">SAMN05444401_3385</name>
</gene>
<evidence type="ECO:0000313" key="8">
    <source>
        <dbReference type="Proteomes" id="UP000184080"/>
    </source>
</evidence>
<evidence type="ECO:0000256" key="2">
    <source>
        <dbReference type="ARBA" id="ARBA00022730"/>
    </source>
</evidence>
<evidence type="ECO:0000256" key="4">
    <source>
        <dbReference type="ARBA" id="ARBA00022917"/>
    </source>
</evidence>
<evidence type="ECO:0000259" key="6">
    <source>
        <dbReference type="Pfam" id="PF05670"/>
    </source>
</evidence>
<feature type="domain" description="NFACT RNA-binding" evidence="6">
    <location>
        <begin position="451"/>
        <end position="543"/>
    </location>
</feature>
<accession>A0A1M6KJ75</accession>
<reference evidence="7 8" key="1">
    <citation type="submission" date="2016-11" db="EMBL/GenBank/DDBJ databases">
        <authorList>
            <person name="Jaros S."/>
            <person name="Januszkiewicz K."/>
            <person name="Wedrychowicz H."/>
        </authorList>
    </citation>
    <scope>NUCLEOTIDE SEQUENCE [LARGE SCALE GENOMIC DNA]</scope>
    <source>
        <strain evidence="7 8">DSM 21864</strain>
    </source>
</reference>
<dbReference type="GO" id="GO:0072344">
    <property type="term" value="P:rescue of stalled ribosome"/>
    <property type="evidence" value="ECO:0007669"/>
    <property type="project" value="UniProtKB-UniRule"/>
</dbReference>
<protein>
    <recommendedName>
        <fullName evidence="5">Rqc2 homolog RqcH</fullName>
        <shortName evidence="5">RqcH</shortName>
    </recommendedName>
</protein>
<dbReference type="GO" id="GO:0000049">
    <property type="term" value="F:tRNA binding"/>
    <property type="evidence" value="ECO:0007669"/>
    <property type="project" value="UniProtKB-UniRule"/>
</dbReference>
<dbReference type="OrthoDB" id="9766163at2"/>
<dbReference type="PANTHER" id="PTHR15239:SF6">
    <property type="entry name" value="RIBOSOME QUALITY CONTROL COMPLEX SUBUNIT NEMF"/>
    <property type="match status" value="1"/>
</dbReference>
<dbReference type="Pfam" id="PF05833">
    <property type="entry name" value="NFACT_N"/>
    <property type="match status" value="1"/>
</dbReference>
<sequence length="570" mass="66034">MALDGIFLSTITSEIRNEIIDCKIDKINQPEKDELLISIRGKKNIKLLISANATYPRIHLTDISKVNPMQPPMFCMVLRKYLTNGRIKNIYQLDSDRILCMDISNTDELGFDSVYTLIVEIMGRHSNITLIRARDHKIMDCIKHITPEINSFRTLLPGMEYKYPPKSEKLNPFNFSYDEVTARAKENNFILDKNFLFNVFTGFSKIISKDLFIRASFKEPVTIPSLLHEVEELLNSLGNNKFHFVIYYDGNKPIDFYCYPLINYEDSINKEFPTASKLLDSFYSEKDKQDRIKGRTQDIEKLISTNLDRCYKKVEILNSILEEAKEKDTYKIFGELLTANIYSIKLGDKNVKLWNYYSEDNEYLDIKLEENLTPSENIQKYFKKYNKLKKSEISALEQIKHAEEEINYLTSVLNSISHINSYDEIHEIREELIEAGYIKFKKTKIKNKPTKPHHYISSNGLDIYVGKNNIQNDYLTLKFANKNDLWFHTKNIPGSHVIIRGKNISESDIMEAAILAATFSKAQNSSNVPVDYTEIRNVKKPSGAKPGMVIYSTNKTIYVNPGEIKIKRAE</sequence>
<evidence type="ECO:0000256" key="5">
    <source>
        <dbReference type="HAMAP-Rule" id="MF_00844"/>
    </source>
</evidence>
<organism evidence="7 8">
    <name type="scientific">Clostridium amylolyticum</name>
    <dbReference type="NCBI Taxonomy" id="1121298"/>
    <lineage>
        <taxon>Bacteria</taxon>
        <taxon>Bacillati</taxon>
        <taxon>Bacillota</taxon>
        <taxon>Clostridia</taxon>
        <taxon>Eubacteriales</taxon>
        <taxon>Clostridiaceae</taxon>
        <taxon>Clostridium</taxon>
    </lineage>
</organism>
<dbReference type="GO" id="GO:0019843">
    <property type="term" value="F:rRNA binding"/>
    <property type="evidence" value="ECO:0007669"/>
    <property type="project" value="UniProtKB-UniRule"/>
</dbReference>
<evidence type="ECO:0000256" key="1">
    <source>
        <dbReference type="ARBA" id="ARBA00022555"/>
    </source>
</evidence>
<evidence type="ECO:0000256" key="3">
    <source>
        <dbReference type="ARBA" id="ARBA00022884"/>
    </source>
</evidence>
<dbReference type="HAMAP" id="MF_00844_B">
    <property type="entry name" value="RqcH_B"/>
    <property type="match status" value="1"/>
</dbReference>
<dbReference type="EMBL" id="FQZO01000006">
    <property type="protein sequence ID" value="SHJ59024.1"/>
    <property type="molecule type" value="Genomic_DNA"/>
</dbReference>
<evidence type="ECO:0000313" key="7">
    <source>
        <dbReference type="EMBL" id="SHJ59024.1"/>
    </source>
</evidence>
<dbReference type="InterPro" id="IPR043682">
    <property type="entry name" value="RqcH_bacterial"/>
</dbReference>
<keyword evidence="8" id="KW-1185">Reference proteome</keyword>